<dbReference type="InterPro" id="IPR029061">
    <property type="entry name" value="THDP-binding"/>
</dbReference>
<evidence type="ECO:0000256" key="1">
    <source>
        <dbReference type="ARBA" id="ARBA00005010"/>
    </source>
</evidence>
<evidence type="ECO:0000256" key="3">
    <source>
        <dbReference type="ARBA" id="ARBA00023002"/>
    </source>
</evidence>
<dbReference type="GO" id="GO:0043115">
    <property type="term" value="F:precorrin-2 dehydrogenase activity"/>
    <property type="evidence" value="ECO:0007669"/>
    <property type="project" value="UniProtKB-EC"/>
</dbReference>
<dbReference type="Gene3D" id="3.40.50.970">
    <property type="match status" value="1"/>
</dbReference>
<dbReference type="SUPFAM" id="SSF75615">
    <property type="entry name" value="Siroheme synthase middle domains-like"/>
    <property type="match status" value="1"/>
</dbReference>
<dbReference type="InterPro" id="IPR028281">
    <property type="entry name" value="Sirohaem_synthase_central"/>
</dbReference>
<dbReference type="PANTHER" id="PTHR35330">
    <property type="entry name" value="SIROHEME BIOSYNTHESIS PROTEIN MET8"/>
    <property type="match status" value="1"/>
</dbReference>
<dbReference type="SUPFAM" id="SSF52518">
    <property type="entry name" value="Thiamin diphosphate-binding fold (THDP-binding)"/>
    <property type="match status" value="1"/>
</dbReference>
<dbReference type="GO" id="GO:0004325">
    <property type="term" value="F:ferrochelatase activity"/>
    <property type="evidence" value="ECO:0007669"/>
    <property type="project" value="InterPro"/>
</dbReference>
<keyword evidence="3" id="KW-0560">Oxidoreductase</keyword>
<proteinExistence type="predicted"/>
<evidence type="ECO:0000256" key="2">
    <source>
        <dbReference type="ARBA" id="ARBA00012400"/>
    </source>
</evidence>
<name>A0A9N9HRB5_9GLOM</name>
<dbReference type="InterPro" id="IPR028161">
    <property type="entry name" value="Met8-like"/>
</dbReference>
<dbReference type="Pfam" id="PF14824">
    <property type="entry name" value="Sirohm_synth_M"/>
    <property type="match status" value="1"/>
</dbReference>
<evidence type="ECO:0000256" key="5">
    <source>
        <dbReference type="ARBA" id="ARBA00023244"/>
    </source>
</evidence>
<dbReference type="InterPro" id="IPR036291">
    <property type="entry name" value="NAD(P)-bd_dom_sf"/>
</dbReference>
<protein>
    <recommendedName>
        <fullName evidence="2">precorrin-2 dehydrogenase</fullName>
        <ecNumber evidence="2">1.3.1.76</ecNumber>
    </recommendedName>
</protein>
<dbReference type="Proteomes" id="UP000789342">
    <property type="component" value="Unassembled WGS sequence"/>
</dbReference>
<dbReference type="NCBIfam" id="TIGR01470">
    <property type="entry name" value="cysG_Nterm"/>
    <property type="match status" value="1"/>
</dbReference>
<feature type="non-terminal residue" evidence="8">
    <location>
        <position position="333"/>
    </location>
</feature>
<evidence type="ECO:0000313" key="8">
    <source>
        <dbReference type="EMBL" id="CAG8702200.1"/>
    </source>
</evidence>
<dbReference type="OrthoDB" id="377083at2759"/>
<dbReference type="Gene3D" id="3.40.50.720">
    <property type="entry name" value="NAD(P)-binding Rossmann-like Domain"/>
    <property type="match status" value="1"/>
</dbReference>
<dbReference type="Gene3D" id="3.30.160.110">
    <property type="entry name" value="Siroheme synthase, domain 2"/>
    <property type="match status" value="1"/>
</dbReference>
<evidence type="ECO:0000259" key="7">
    <source>
        <dbReference type="Pfam" id="PF14824"/>
    </source>
</evidence>
<evidence type="ECO:0000256" key="4">
    <source>
        <dbReference type="ARBA" id="ARBA00023027"/>
    </source>
</evidence>
<dbReference type="AlphaFoldDB" id="A0A9N9HRB5"/>
<sequence length="333" mass="36362">MSKQNSSSLIIGWRLEGRHVLIVGGNQIAANRVEFILDAKPRKVTLITPINKVSSDDIRRYITERVVTHKNSRFQKEHLVDETGVPVDLILSAVDDVNLSNEIASIAREMRIPINVAEIPQLCDFLFMPTYRDGLLQVAISTNGTGPQVARKLRQHIIESIPKNVSTAIDNVALIKQNLGAGNASALSKITDSIPLCELADLTHEDVDRLIAEHKNLELDSSDVSSLSSTTVGDLNENSTSSIKSNISFNDAYIDGGKRFVDGKTAVAHVAYALSSINFVYPATRSYYVGEVISHWSSRKVENAFGKVCNFIQMDTRSGATTAISGIASHVDS</sequence>
<evidence type="ECO:0000313" key="9">
    <source>
        <dbReference type="Proteomes" id="UP000789342"/>
    </source>
</evidence>
<dbReference type="GO" id="GO:0019354">
    <property type="term" value="P:siroheme biosynthetic process"/>
    <property type="evidence" value="ECO:0007669"/>
    <property type="project" value="InterPro"/>
</dbReference>
<reference evidence="8" key="1">
    <citation type="submission" date="2021-06" db="EMBL/GenBank/DDBJ databases">
        <authorList>
            <person name="Kallberg Y."/>
            <person name="Tangrot J."/>
            <person name="Rosling A."/>
        </authorList>
    </citation>
    <scope>NUCLEOTIDE SEQUENCE</scope>
    <source>
        <strain evidence="8">CL551</strain>
    </source>
</reference>
<dbReference type="Pfam" id="PF13241">
    <property type="entry name" value="NAD_binding_7"/>
    <property type="match status" value="1"/>
</dbReference>
<dbReference type="InterPro" id="IPR006367">
    <property type="entry name" value="Sirohaem_synthase_N"/>
</dbReference>
<keyword evidence="4" id="KW-0520">NAD</keyword>
<comment type="catalytic activity">
    <reaction evidence="6">
        <text>precorrin-2 + NAD(+) = sirohydrochlorin + NADH + 2 H(+)</text>
        <dbReference type="Rhea" id="RHEA:15613"/>
        <dbReference type="ChEBI" id="CHEBI:15378"/>
        <dbReference type="ChEBI" id="CHEBI:57540"/>
        <dbReference type="ChEBI" id="CHEBI:57945"/>
        <dbReference type="ChEBI" id="CHEBI:58351"/>
        <dbReference type="ChEBI" id="CHEBI:58827"/>
        <dbReference type="EC" id="1.3.1.76"/>
    </reaction>
</comment>
<evidence type="ECO:0000256" key="6">
    <source>
        <dbReference type="ARBA" id="ARBA00047561"/>
    </source>
</evidence>
<dbReference type="EC" id="1.3.1.76" evidence="2"/>
<keyword evidence="9" id="KW-1185">Reference proteome</keyword>
<dbReference type="EMBL" id="CAJVPV010017309">
    <property type="protein sequence ID" value="CAG8702200.1"/>
    <property type="molecule type" value="Genomic_DNA"/>
</dbReference>
<dbReference type="SUPFAM" id="SSF51735">
    <property type="entry name" value="NAD(P)-binding Rossmann-fold domains"/>
    <property type="match status" value="1"/>
</dbReference>
<accession>A0A9N9HRB5</accession>
<organism evidence="8 9">
    <name type="scientific">Acaulospora morrowiae</name>
    <dbReference type="NCBI Taxonomy" id="94023"/>
    <lineage>
        <taxon>Eukaryota</taxon>
        <taxon>Fungi</taxon>
        <taxon>Fungi incertae sedis</taxon>
        <taxon>Mucoromycota</taxon>
        <taxon>Glomeromycotina</taxon>
        <taxon>Glomeromycetes</taxon>
        <taxon>Diversisporales</taxon>
        <taxon>Acaulosporaceae</taxon>
        <taxon>Acaulospora</taxon>
    </lineage>
</organism>
<feature type="domain" description="Siroheme synthase central" evidence="7">
    <location>
        <begin position="133"/>
        <end position="158"/>
    </location>
</feature>
<comment type="caution">
    <text evidence="8">The sequence shown here is derived from an EMBL/GenBank/DDBJ whole genome shotgun (WGS) entry which is preliminary data.</text>
</comment>
<comment type="pathway">
    <text evidence="1">Porphyrin-containing compound metabolism; siroheme biosynthesis; sirohydrochlorin from precorrin-2: step 1/1.</text>
</comment>
<keyword evidence="5" id="KW-0627">Porphyrin biosynthesis</keyword>
<gene>
    <name evidence="8" type="ORF">AMORRO_LOCUS12197</name>
</gene>
<dbReference type="PANTHER" id="PTHR35330:SF1">
    <property type="entry name" value="SIROHEME BIOSYNTHESIS PROTEIN MET8"/>
    <property type="match status" value="1"/>
</dbReference>